<accession>A0A5N7D0F1</accession>
<dbReference type="GeneID" id="43667815"/>
<evidence type="ECO:0000313" key="2">
    <source>
        <dbReference type="EMBL" id="KAE8399880.1"/>
    </source>
</evidence>
<dbReference type="EMBL" id="ML736825">
    <property type="protein sequence ID" value="KAE8399880.1"/>
    <property type="molecule type" value="Genomic_DNA"/>
</dbReference>
<evidence type="ECO:0000256" key="1">
    <source>
        <dbReference type="SAM" id="SignalP"/>
    </source>
</evidence>
<feature type="signal peptide" evidence="1">
    <location>
        <begin position="1"/>
        <end position="24"/>
    </location>
</feature>
<gene>
    <name evidence="2" type="ORF">BDV37DRAFT_259311</name>
</gene>
<keyword evidence="1" id="KW-0732">Signal</keyword>
<reference evidence="2 3" key="1">
    <citation type="submission" date="2019-04" db="EMBL/GenBank/DDBJ databases">
        <authorList>
            <consortium name="DOE Joint Genome Institute"/>
            <person name="Mondo S."/>
            <person name="Kjaerbolling I."/>
            <person name="Vesth T."/>
            <person name="Frisvad J.C."/>
            <person name="Nybo J.L."/>
            <person name="Theobald S."/>
            <person name="Kildgaard S."/>
            <person name="Isbrandt T."/>
            <person name="Kuo A."/>
            <person name="Sato A."/>
            <person name="Lyhne E.K."/>
            <person name="Kogle M.E."/>
            <person name="Wiebenga A."/>
            <person name="Kun R.S."/>
            <person name="Lubbers R.J."/>
            <person name="Makela M.R."/>
            <person name="Barry K."/>
            <person name="Chovatia M."/>
            <person name="Clum A."/>
            <person name="Daum C."/>
            <person name="Haridas S."/>
            <person name="He G."/>
            <person name="LaButti K."/>
            <person name="Lipzen A."/>
            <person name="Riley R."/>
            <person name="Salamov A."/>
            <person name="Simmons B.A."/>
            <person name="Magnuson J.K."/>
            <person name="Henrissat B."/>
            <person name="Mortensen U.H."/>
            <person name="Larsen T.O."/>
            <person name="Devries R.P."/>
            <person name="Grigoriev I.V."/>
            <person name="Machida M."/>
            <person name="Baker S.E."/>
            <person name="Andersen M.R."/>
            <person name="Cantor M.N."/>
            <person name="Hua S.X."/>
        </authorList>
    </citation>
    <scope>NUCLEOTIDE SEQUENCE [LARGE SCALE GENOMIC DNA]</scope>
    <source>
        <strain evidence="2 3">CBS 119388</strain>
    </source>
</reference>
<sequence>MLVLPGLSFYVLLLVPLLPEICLYKYYPVESQTLTDLQITILQISNQAHLVYIDVQSATIEKQIPWNPENYNT</sequence>
<name>A0A5N7D0F1_9EURO</name>
<feature type="chain" id="PRO_5024860018" evidence="1">
    <location>
        <begin position="25"/>
        <end position="73"/>
    </location>
</feature>
<dbReference type="AlphaFoldDB" id="A0A5N7D0F1"/>
<dbReference type="RefSeq" id="XP_031937199.1">
    <property type="nucleotide sequence ID" value="XM_032083124.1"/>
</dbReference>
<keyword evidence="3" id="KW-1185">Reference proteome</keyword>
<evidence type="ECO:0000313" key="3">
    <source>
        <dbReference type="Proteomes" id="UP000325579"/>
    </source>
</evidence>
<proteinExistence type="predicted"/>
<dbReference type="Proteomes" id="UP000325579">
    <property type="component" value="Unassembled WGS sequence"/>
</dbReference>
<protein>
    <submittedName>
        <fullName evidence="2">Uncharacterized protein</fullName>
    </submittedName>
</protein>
<organism evidence="2 3">
    <name type="scientific">Aspergillus pseudonomiae</name>
    <dbReference type="NCBI Taxonomy" id="1506151"/>
    <lineage>
        <taxon>Eukaryota</taxon>
        <taxon>Fungi</taxon>
        <taxon>Dikarya</taxon>
        <taxon>Ascomycota</taxon>
        <taxon>Pezizomycotina</taxon>
        <taxon>Eurotiomycetes</taxon>
        <taxon>Eurotiomycetidae</taxon>
        <taxon>Eurotiales</taxon>
        <taxon>Aspergillaceae</taxon>
        <taxon>Aspergillus</taxon>
        <taxon>Aspergillus subgen. Circumdati</taxon>
    </lineage>
</organism>